<dbReference type="EMBL" id="FXBL01000004">
    <property type="protein sequence ID" value="SMH45173.1"/>
    <property type="molecule type" value="Genomic_DNA"/>
</dbReference>
<feature type="compositionally biased region" description="Low complexity" evidence="1">
    <location>
        <begin position="88"/>
        <end position="103"/>
    </location>
</feature>
<feature type="chain" id="PRO_5013321870" evidence="2">
    <location>
        <begin position="22"/>
        <end position="111"/>
    </location>
</feature>
<evidence type="ECO:0000313" key="4">
    <source>
        <dbReference type="Proteomes" id="UP000193083"/>
    </source>
</evidence>
<gene>
    <name evidence="3" type="ORF">SAMN02982922_3163</name>
</gene>
<evidence type="ECO:0000256" key="2">
    <source>
        <dbReference type="SAM" id="SignalP"/>
    </source>
</evidence>
<protein>
    <submittedName>
        <fullName evidence="3">Uncharacterized protein</fullName>
    </submittedName>
</protein>
<evidence type="ECO:0000313" key="3">
    <source>
        <dbReference type="EMBL" id="SMH45173.1"/>
    </source>
</evidence>
<accession>A0A1X7P2Y4</accession>
<keyword evidence="4" id="KW-1185">Reference proteome</keyword>
<sequence length="111" mass="11422">MTRSFAARIFFLSTAMSAALAASACQTARLEDLAPLPGVRNTGTTPNLNVAPKAETTQFSEADKNAKTAELKAALSNQGVKGQGGGANASAAQIRKAAQAQTQTLKEIEGE</sequence>
<proteinExistence type="predicted"/>
<reference evidence="3 4" key="1">
    <citation type="submission" date="2017-04" db="EMBL/GenBank/DDBJ databases">
        <authorList>
            <person name="Afonso C.L."/>
            <person name="Miller P.J."/>
            <person name="Scott M.A."/>
            <person name="Spackman E."/>
            <person name="Goraichik I."/>
            <person name="Dimitrov K.M."/>
            <person name="Suarez D.L."/>
            <person name="Swayne D.E."/>
        </authorList>
    </citation>
    <scope>NUCLEOTIDE SEQUENCE [LARGE SCALE GENOMIC DNA]</scope>
    <source>
        <strain evidence="3 4">B5P</strain>
    </source>
</reference>
<dbReference type="AlphaFoldDB" id="A0A1X7P2Y4"/>
<keyword evidence="2" id="KW-0732">Signal</keyword>
<feature type="signal peptide" evidence="2">
    <location>
        <begin position="1"/>
        <end position="21"/>
    </location>
</feature>
<evidence type="ECO:0000256" key="1">
    <source>
        <dbReference type="SAM" id="MobiDB-lite"/>
    </source>
</evidence>
<feature type="region of interest" description="Disordered" evidence="1">
    <location>
        <begin position="76"/>
        <end position="111"/>
    </location>
</feature>
<organism evidence="3 4">
    <name type="scientific">Mesorhizobium australicum</name>
    <dbReference type="NCBI Taxonomy" id="536018"/>
    <lineage>
        <taxon>Bacteria</taxon>
        <taxon>Pseudomonadati</taxon>
        <taxon>Pseudomonadota</taxon>
        <taxon>Alphaproteobacteria</taxon>
        <taxon>Hyphomicrobiales</taxon>
        <taxon>Phyllobacteriaceae</taxon>
        <taxon>Mesorhizobium</taxon>
    </lineage>
</organism>
<dbReference type="PROSITE" id="PS51257">
    <property type="entry name" value="PROKAR_LIPOPROTEIN"/>
    <property type="match status" value="1"/>
</dbReference>
<dbReference type="Proteomes" id="UP000193083">
    <property type="component" value="Unassembled WGS sequence"/>
</dbReference>
<dbReference type="RefSeq" id="WP_176247533.1">
    <property type="nucleotide sequence ID" value="NZ_FXBL01000004.1"/>
</dbReference>
<name>A0A1X7P2Y4_9HYPH</name>